<protein>
    <submittedName>
        <fullName evidence="2">Uncharacterized protein</fullName>
    </submittedName>
</protein>
<evidence type="ECO:0000313" key="2">
    <source>
        <dbReference type="EMBL" id="QCB92520.1"/>
    </source>
</evidence>
<dbReference type="AlphaFoldDB" id="A0A4P7SF69"/>
<dbReference type="Proteomes" id="UP000296469">
    <property type="component" value="Chromosome"/>
</dbReference>
<keyword evidence="1" id="KW-0472">Membrane</keyword>
<feature type="transmembrane region" description="Helical" evidence="1">
    <location>
        <begin position="198"/>
        <end position="226"/>
    </location>
</feature>
<evidence type="ECO:0000256" key="1">
    <source>
        <dbReference type="SAM" id="Phobius"/>
    </source>
</evidence>
<accession>A0A4P7SF69</accession>
<keyword evidence="3" id="KW-1185">Reference proteome</keyword>
<dbReference type="EMBL" id="CP039291">
    <property type="protein sequence ID" value="QCB92520.1"/>
    <property type="molecule type" value="Genomic_DNA"/>
</dbReference>
<evidence type="ECO:0000313" key="3">
    <source>
        <dbReference type="Proteomes" id="UP000296469"/>
    </source>
</evidence>
<keyword evidence="1" id="KW-0812">Transmembrane</keyword>
<dbReference type="RefSeq" id="WP_135974053.1">
    <property type="nucleotide sequence ID" value="NZ_CP039291.1"/>
</dbReference>
<sequence>MSYVDTIKAVEMAKLRGARVSVETLRDGCEPLVRTLVDVYLGTFPPFPFKDRVADEITERLVGVVREFCGYVLEVIAFFEQLVDWIGSPVALRAAADALLADVDNPANALLLQIKESAVPSRHSWNDPPASDDYADAREAQPGELERLLPFIGSMREILREMASSIETFYIELTIAIVGLVGAIAGLVVTIGAGSTGIGLPVAVGTAVATVASLLAAIGGIVALAVTTSQVQGGLLDSAKAGFSHTWANHAQFATVR</sequence>
<proteinExistence type="predicted"/>
<organism evidence="2 3">
    <name type="scientific">Cellulomonas shaoxiangyii</name>
    <dbReference type="NCBI Taxonomy" id="2566013"/>
    <lineage>
        <taxon>Bacteria</taxon>
        <taxon>Bacillati</taxon>
        <taxon>Actinomycetota</taxon>
        <taxon>Actinomycetes</taxon>
        <taxon>Micrococcales</taxon>
        <taxon>Cellulomonadaceae</taxon>
        <taxon>Cellulomonas</taxon>
    </lineage>
</organism>
<gene>
    <name evidence="2" type="ORF">E5225_02055</name>
</gene>
<dbReference type="KEGG" id="celz:E5225_02055"/>
<name>A0A4P7SF69_9CELL</name>
<reference evidence="2 3" key="1">
    <citation type="submission" date="2019-04" db="EMBL/GenBank/DDBJ databases">
        <title>Isolation and identification of Cellulomonas shaoxiangyii sp. Nov. isolated from feces of the Tibetan antelopes (Pantholops hodgsonii) in the Qinghai-Tibet plateau of China.</title>
        <authorList>
            <person name="Tian Z."/>
        </authorList>
    </citation>
    <scope>NUCLEOTIDE SEQUENCE [LARGE SCALE GENOMIC DNA]</scope>
    <source>
        <strain evidence="2 3">Z28</strain>
    </source>
</reference>
<keyword evidence="1" id="KW-1133">Transmembrane helix</keyword>
<feature type="transmembrane region" description="Helical" evidence="1">
    <location>
        <begin position="169"/>
        <end position="192"/>
    </location>
</feature>